<reference evidence="1" key="1">
    <citation type="submission" date="2022-04" db="EMBL/GenBank/DDBJ databases">
        <title>A functionally conserved STORR gene fusion in Papaver species that diverged 16.8 million years ago.</title>
        <authorList>
            <person name="Catania T."/>
        </authorList>
    </citation>
    <scope>NUCLEOTIDE SEQUENCE</scope>
    <source>
        <strain evidence="1">S-188037</strain>
    </source>
</reference>
<proteinExistence type="predicted"/>
<gene>
    <name evidence="1" type="ORF">MKW98_032433</name>
</gene>
<sequence length="55" mass="6147">MKSRSGCELSAKPTSANSAIIQLELGVVDIFLSLCRLEWQSGYHGFWIFLIFALV</sequence>
<name>A0AAD4SW86_9MAGN</name>
<keyword evidence="2" id="KW-1185">Reference proteome</keyword>
<organism evidence="1 2">
    <name type="scientific">Papaver atlanticum</name>
    <dbReference type="NCBI Taxonomy" id="357466"/>
    <lineage>
        <taxon>Eukaryota</taxon>
        <taxon>Viridiplantae</taxon>
        <taxon>Streptophyta</taxon>
        <taxon>Embryophyta</taxon>
        <taxon>Tracheophyta</taxon>
        <taxon>Spermatophyta</taxon>
        <taxon>Magnoliopsida</taxon>
        <taxon>Ranunculales</taxon>
        <taxon>Papaveraceae</taxon>
        <taxon>Papaveroideae</taxon>
        <taxon>Papaver</taxon>
    </lineage>
</organism>
<comment type="caution">
    <text evidence="1">The sequence shown here is derived from an EMBL/GenBank/DDBJ whole genome shotgun (WGS) entry which is preliminary data.</text>
</comment>
<accession>A0AAD4SW86</accession>
<dbReference type="EMBL" id="JAJJMB010008334">
    <property type="protein sequence ID" value="KAI3924232.1"/>
    <property type="molecule type" value="Genomic_DNA"/>
</dbReference>
<dbReference type="Proteomes" id="UP001202328">
    <property type="component" value="Unassembled WGS sequence"/>
</dbReference>
<evidence type="ECO:0000313" key="1">
    <source>
        <dbReference type="EMBL" id="KAI3924232.1"/>
    </source>
</evidence>
<evidence type="ECO:0000313" key="2">
    <source>
        <dbReference type="Proteomes" id="UP001202328"/>
    </source>
</evidence>
<dbReference type="AlphaFoldDB" id="A0AAD4SW86"/>
<protein>
    <submittedName>
        <fullName evidence="1">Uncharacterized protein</fullName>
    </submittedName>
</protein>